<keyword evidence="1" id="KW-0812">Transmembrane</keyword>
<evidence type="ECO:0000313" key="2">
    <source>
        <dbReference type="EMBL" id="GFH45382.1"/>
    </source>
</evidence>
<accession>A0AAD3CFY3</accession>
<dbReference type="PANTHER" id="PTHR47380">
    <property type="entry name" value="OS02G0533000 PROTEIN"/>
    <property type="match status" value="1"/>
</dbReference>
<dbReference type="EMBL" id="BLLK01000020">
    <property type="protein sequence ID" value="GFH45382.1"/>
    <property type="molecule type" value="Genomic_DNA"/>
</dbReference>
<organism evidence="2 3">
    <name type="scientific">Chaetoceros tenuissimus</name>
    <dbReference type="NCBI Taxonomy" id="426638"/>
    <lineage>
        <taxon>Eukaryota</taxon>
        <taxon>Sar</taxon>
        <taxon>Stramenopiles</taxon>
        <taxon>Ochrophyta</taxon>
        <taxon>Bacillariophyta</taxon>
        <taxon>Coscinodiscophyceae</taxon>
        <taxon>Chaetocerotophycidae</taxon>
        <taxon>Chaetocerotales</taxon>
        <taxon>Chaetocerotaceae</taxon>
        <taxon>Chaetoceros</taxon>
    </lineage>
</organism>
<feature type="transmembrane region" description="Helical" evidence="1">
    <location>
        <begin position="224"/>
        <end position="245"/>
    </location>
</feature>
<dbReference type="InterPro" id="IPR044200">
    <property type="entry name" value="At5g03900-like"/>
</dbReference>
<reference evidence="2 3" key="1">
    <citation type="journal article" date="2021" name="Sci. Rep.">
        <title>The genome of the diatom Chaetoceros tenuissimus carries an ancient integrated fragment of an extant virus.</title>
        <authorList>
            <person name="Hongo Y."/>
            <person name="Kimura K."/>
            <person name="Takaki Y."/>
            <person name="Yoshida Y."/>
            <person name="Baba S."/>
            <person name="Kobayashi G."/>
            <person name="Nagasaki K."/>
            <person name="Hano T."/>
            <person name="Tomaru Y."/>
        </authorList>
    </citation>
    <scope>NUCLEOTIDE SEQUENCE [LARGE SCALE GENOMIC DNA]</scope>
    <source>
        <strain evidence="2 3">NIES-3715</strain>
    </source>
</reference>
<protein>
    <submittedName>
        <fullName evidence="2">Uncharacterized protein</fullName>
    </submittedName>
</protein>
<dbReference type="PANTHER" id="PTHR47380:SF4">
    <property type="entry name" value="OS02G0533000 PROTEIN"/>
    <property type="match status" value="1"/>
</dbReference>
<evidence type="ECO:0000256" key="1">
    <source>
        <dbReference type="SAM" id="Phobius"/>
    </source>
</evidence>
<gene>
    <name evidence="2" type="ORF">CTEN210_01856</name>
</gene>
<keyword evidence="1" id="KW-1133">Transmembrane helix</keyword>
<proteinExistence type="predicted"/>
<comment type="caution">
    <text evidence="2">The sequence shown here is derived from an EMBL/GenBank/DDBJ whole genome shotgun (WGS) entry which is preliminary data.</text>
</comment>
<dbReference type="Proteomes" id="UP001054902">
    <property type="component" value="Unassembled WGS sequence"/>
</dbReference>
<evidence type="ECO:0000313" key="3">
    <source>
        <dbReference type="Proteomes" id="UP001054902"/>
    </source>
</evidence>
<keyword evidence="3" id="KW-1185">Reference proteome</keyword>
<dbReference type="AlphaFoldDB" id="A0AAD3CFY3"/>
<keyword evidence="1" id="KW-0472">Membrane</keyword>
<sequence length="553" mass="62899">MATNHKGAEDERLHLTGASHDSSLEILNDNGVDQDVEPYETSLDKRVLDSISKCPDYKIKPAILASDVGISIEDANAELCGLLQAVGPTASFQFETIKNEEAKDIVVMVFKFPSDFRSKAYAFRRKESVKAVLCNIATLLWKIGKVVIAFGLILSLAILLIGALCAMIAAIVAMSRGGNDRHHTQRLMRQMRSMSNLLRQLLWCYAIFGEGLDHGQDPFLREVAHTMALGLNVLMGTPGSIWWWISMRRFRERQQNQRGWGATRNRESVSSWSNNRSSWRQQLADIRSERSQAYDENEKGILSVAVEFLFGPTQSGPSEFQKWKMREVAIVSTATRSQGERVRVLDLLPYVDNPPDMKTFYKDPSHCGSTECLGIITHFNGIPCGIVDRHFIFPELMQQCGSLQSSFEEFSNLEDMSGSHSFFFLPHDEYLNLGNDVSRKELPPYLYESTLCLTKLSQQQFVQCCVLNLLNYIGILMLRSSVVKGGSLEIKNANLLNAILMLFHLLEFYAKLFFALPIGRGIYLSILNFQRKLRNQRRKFYAERRNEEYIRET</sequence>
<feature type="transmembrane region" description="Helical" evidence="1">
    <location>
        <begin position="508"/>
        <end position="529"/>
    </location>
</feature>
<name>A0AAD3CFY3_9STRA</name>
<feature type="transmembrane region" description="Helical" evidence="1">
    <location>
        <begin position="146"/>
        <end position="173"/>
    </location>
</feature>
<feature type="transmembrane region" description="Helical" evidence="1">
    <location>
        <begin position="461"/>
        <end position="478"/>
    </location>
</feature>